<evidence type="ECO:0000313" key="2">
    <source>
        <dbReference type="Proteomes" id="UP001164539"/>
    </source>
</evidence>
<protein>
    <submittedName>
        <fullName evidence="1">Uncharacterized protein</fullName>
    </submittedName>
</protein>
<dbReference type="Proteomes" id="UP001164539">
    <property type="component" value="Chromosome 4"/>
</dbReference>
<sequence>PHNPKDKNKRQMGTAKEPYLLFLLPSILKCISTTRFSIAGYILPHLHSTRVPHRPSATFGKVPGDFLGQLFFHIFAHLMPHIIAFVGCCLFFMFLALGFLGFHAAFLLIGINPGIV</sequence>
<feature type="non-terminal residue" evidence="1">
    <location>
        <position position="1"/>
    </location>
</feature>
<organism evidence="1 2">
    <name type="scientific">Melia azedarach</name>
    <name type="common">Chinaberry tree</name>
    <dbReference type="NCBI Taxonomy" id="155640"/>
    <lineage>
        <taxon>Eukaryota</taxon>
        <taxon>Viridiplantae</taxon>
        <taxon>Streptophyta</taxon>
        <taxon>Embryophyta</taxon>
        <taxon>Tracheophyta</taxon>
        <taxon>Spermatophyta</taxon>
        <taxon>Magnoliopsida</taxon>
        <taxon>eudicotyledons</taxon>
        <taxon>Gunneridae</taxon>
        <taxon>Pentapetalae</taxon>
        <taxon>rosids</taxon>
        <taxon>malvids</taxon>
        <taxon>Sapindales</taxon>
        <taxon>Meliaceae</taxon>
        <taxon>Melia</taxon>
    </lineage>
</organism>
<name>A0ACC1Y8J0_MELAZ</name>
<keyword evidence="2" id="KW-1185">Reference proteome</keyword>
<proteinExistence type="predicted"/>
<accession>A0ACC1Y8J0</accession>
<evidence type="ECO:0000313" key="1">
    <source>
        <dbReference type="EMBL" id="KAJ4719748.1"/>
    </source>
</evidence>
<gene>
    <name evidence="1" type="ORF">OWV82_007681</name>
</gene>
<comment type="caution">
    <text evidence="1">The sequence shown here is derived from an EMBL/GenBank/DDBJ whole genome shotgun (WGS) entry which is preliminary data.</text>
</comment>
<dbReference type="EMBL" id="CM051397">
    <property type="protein sequence ID" value="KAJ4719748.1"/>
    <property type="molecule type" value="Genomic_DNA"/>
</dbReference>
<reference evidence="1 2" key="1">
    <citation type="journal article" date="2023" name="Science">
        <title>Complex scaffold remodeling in plant triterpene biosynthesis.</title>
        <authorList>
            <person name="De La Pena R."/>
            <person name="Hodgson H."/>
            <person name="Liu J.C."/>
            <person name="Stephenson M.J."/>
            <person name="Martin A.C."/>
            <person name="Owen C."/>
            <person name="Harkess A."/>
            <person name="Leebens-Mack J."/>
            <person name="Jimenez L.E."/>
            <person name="Osbourn A."/>
            <person name="Sattely E.S."/>
        </authorList>
    </citation>
    <scope>NUCLEOTIDE SEQUENCE [LARGE SCALE GENOMIC DNA]</scope>
    <source>
        <strain evidence="2">cv. JPN11</strain>
        <tissue evidence="1">Leaf</tissue>
    </source>
</reference>